<evidence type="ECO:0000256" key="9">
    <source>
        <dbReference type="ARBA" id="ARBA00022989"/>
    </source>
</evidence>
<comment type="catalytic activity">
    <reaction evidence="13">
        <text>[(1-&gt;3)-beta-D-glucosyl](n) + UDP-alpha-D-glucose = [(1-&gt;3)-beta-D-glucosyl](n+1) + UDP + H(+)</text>
        <dbReference type="Rhea" id="RHEA:21476"/>
        <dbReference type="Rhea" id="RHEA-COMP:11146"/>
        <dbReference type="Rhea" id="RHEA-COMP:14303"/>
        <dbReference type="ChEBI" id="CHEBI:15378"/>
        <dbReference type="ChEBI" id="CHEBI:37671"/>
        <dbReference type="ChEBI" id="CHEBI:58223"/>
        <dbReference type="ChEBI" id="CHEBI:58885"/>
        <dbReference type="EC" id="2.4.1.34"/>
    </reaction>
</comment>
<organism evidence="16 17">
    <name type="scientific">Centaurea solstitialis</name>
    <name type="common">yellow star-thistle</name>
    <dbReference type="NCBI Taxonomy" id="347529"/>
    <lineage>
        <taxon>Eukaryota</taxon>
        <taxon>Viridiplantae</taxon>
        <taxon>Streptophyta</taxon>
        <taxon>Embryophyta</taxon>
        <taxon>Tracheophyta</taxon>
        <taxon>Spermatophyta</taxon>
        <taxon>Magnoliopsida</taxon>
        <taxon>eudicotyledons</taxon>
        <taxon>Gunneridae</taxon>
        <taxon>Pentapetalae</taxon>
        <taxon>asterids</taxon>
        <taxon>campanulids</taxon>
        <taxon>Asterales</taxon>
        <taxon>Asteraceae</taxon>
        <taxon>Carduoideae</taxon>
        <taxon>Cardueae</taxon>
        <taxon>Centaureinae</taxon>
        <taxon>Centaurea</taxon>
    </lineage>
</organism>
<feature type="transmembrane region" description="Helical" evidence="14">
    <location>
        <begin position="322"/>
        <end position="344"/>
    </location>
</feature>
<keyword evidence="6" id="KW-0808">Transferase</keyword>
<dbReference type="GO" id="GO:0071555">
    <property type="term" value="P:cell wall organization"/>
    <property type="evidence" value="ECO:0007669"/>
    <property type="project" value="UniProtKB-KW"/>
</dbReference>
<feature type="transmembrane region" description="Helical" evidence="14">
    <location>
        <begin position="365"/>
        <end position="386"/>
    </location>
</feature>
<evidence type="ECO:0000256" key="11">
    <source>
        <dbReference type="ARBA" id="ARBA00023316"/>
    </source>
</evidence>
<evidence type="ECO:0000256" key="14">
    <source>
        <dbReference type="SAM" id="Phobius"/>
    </source>
</evidence>
<dbReference type="GO" id="GO:0005886">
    <property type="term" value="C:plasma membrane"/>
    <property type="evidence" value="ECO:0007669"/>
    <property type="project" value="UniProtKB-SubCell"/>
</dbReference>
<evidence type="ECO:0000256" key="5">
    <source>
        <dbReference type="ARBA" id="ARBA00022676"/>
    </source>
</evidence>
<feature type="transmembrane region" description="Helical" evidence="14">
    <location>
        <begin position="1421"/>
        <end position="1444"/>
    </location>
</feature>
<dbReference type="EMBL" id="JARYMX010000004">
    <property type="protein sequence ID" value="KAJ9550308.1"/>
    <property type="molecule type" value="Genomic_DNA"/>
</dbReference>
<feature type="transmembrane region" description="Helical" evidence="14">
    <location>
        <begin position="473"/>
        <end position="490"/>
    </location>
</feature>
<feature type="transmembrane region" description="Helical" evidence="14">
    <location>
        <begin position="424"/>
        <end position="442"/>
    </location>
</feature>
<comment type="similarity">
    <text evidence="2">Belongs to the glycosyltransferase 48 family.</text>
</comment>
<gene>
    <name evidence="16" type="ORF">OSB04_014353</name>
</gene>
<protein>
    <recommendedName>
        <fullName evidence="12">1,3-beta-glucan synthase</fullName>
        <ecNumber evidence="3">2.4.1.34</ecNumber>
    </recommendedName>
    <alternativeName>
        <fullName evidence="12">1,3-beta-glucan synthase</fullName>
    </alternativeName>
</protein>
<proteinExistence type="inferred from homology"/>
<keyword evidence="11" id="KW-0961">Cell wall biogenesis/degradation</keyword>
<dbReference type="Proteomes" id="UP001172457">
    <property type="component" value="Chromosome 4"/>
</dbReference>
<comment type="subcellular location">
    <subcellularLocation>
        <location evidence="1">Cell membrane</location>
        <topology evidence="1">Multi-pass membrane protein</topology>
    </subcellularLocation>
</comment>
<evidence type="ECO:0000256" key="1">
    <source>
        <dbReference type="ARBA" id="ARBA00004651"/>
    </source>
</evidence>
<evidence type="ECO:0000256" key="10">
    <source>
        <dbReference type="ARBA" id="ARBA00023136"/>
    </source>
</evidence>
<dbReference type="GO" id="GO:0008360">
    <property type="term" value="P:regulation of cell shape"/>
    <property type="evidence" value="ECO:0007669"/>
    <property type="project" value="UniProtKB-KW"/>
</dbReference>
<evidence type="ECO:0000256" key="2">
    <source>
        <dbReference type="ARBA" id="ARBA00009040"/>
    </source>
</evidence>
<evidence type="ECO:0000256" key="7">
    <source>
        <dbReference type="ARBA" id="ARBA00022692"/>
    </source>
</evidence>
<feature type="transmembrane region" description="Helical" evidence="14">
    <location>
        <begin position="1551"/>
        <end position="1575"/>
    </location>
</feature>
<reference evidence="16" key="1">
    <citation type="submission" date="2023-03" db="EMBL/GenBank/DDBJ databases">
        <title>Chromosome-scale reference genome and RAD-based genetic map of yellow starthistle (Centaurea solstitialis) reveal putative structural variation and QTLs associated with invader traits.</title>
        <authorList>
            <person name="Reatini B."/>
            <person name="Cang F.A."/>
            <person name="Jiang Q."/>
            <person name="Mckibben M.T.W."/>
            <person name="Barker M.S."/>
            <person name="Rieseberg L.H."/>
            <person name="Dlugosch K.M."/>
        </authorList>
    </citation>
    <scope>NUCLEOTIDE SEQUENCE</scope>
    <source>
        <strain evidence="16">CAN-66</strain>
        <tissue evidence="16">Leaf</tissue>
    </source>
</reference>
<dbReference type="InterPro" id="IPR026899">
    <property type="entry name" value="FKS1-like_dom1"/>
</dbReference>
<sequence>MAALRDVGSLRKPPALPRHYDLMDWLGAVFGFQHANVSNQREHIVLHLANKQMQLPQQPPNDTIDDFVLLRFRRKLLRNYTRWCAFLGRNPAVIRIFRLPQGRQRELLYVALYLLIWGESANLRFMPECICYIFHHMSMELNTILVEDGAVHVNTDQRLSPTYPEENAFLTRVVTPVYGIVKVGVENSKHGTAPYSNWRNYDDINELFWNRSCFSELKWPIDVRSSSFLTTSTRVKKTGFVEQRSFWNLFRSFDRLWIMLILFLQAEIIVAWEKEKISLQDNEGLHVRLLTVFITWSVLRFFKSLLDAGTQYKLVSKDTFWLGVRMVLKPVIRAVWIIVFGVYYARIWDQKNDEDHHRKVADFHIVAMVFIIPQLLALVLFLLPWVPSFLDHYKRFFTWVTWWFETECFVGHGPRQRLVDKIKYSVFWILVLFTKFSFSYLMQIKPMIQPTKDFLDTSRVTTYEWRRFYGSSNRFAVGLLWLPVILIYLMDLQIWYLIYSSIFGMAVGLFNHLGEIGNMRQLKLRFQYVANAIQLNLMPQQDQDQPLNASSMFGFDRPLEKLESNQVEDQKFASIWNEIILEFRHEDIVSNYEVELLEVPENTWNVRVVRWPCLLLCNELHLAICQAMDLVDASDDEQLWYKITKNNEYRRCAVIEAYDSLKPLLLAILNSNRDEHDIIKALFQKINDSINDEAFTKTFDMLMLANIHAKVIILLDLLIKPEKDVKEVTNSLQGIYEIVIHDFFIVKMNMSQLKAKGLAPRVPLPDDLLLFENAVELPDPGNDSFYRKVRRLQRILTSRDPLDSVPVNIEARRRIVFFSNSMFMNMPRSIQLKKMLTLCSKLNPTHVLIDFLKRTYELAGYYTLSVLTPYYDEQVVYAKEQLRARNEDGVSMLFYLQTLYADEWRNFLERMKCNETISEEELWGDMSGKLRDWASYRGQTLSRTVRGMMYYDRALKFLDLLDSGSKTEMSRALRRMKFTYVVACYSYGNQKARNHPGAKEILDLMTTHKALRVAYVDEVPGNYGKEYYSVLVKYDRSLKKEVEIYRVKLPGLLQHMDRNHDENQSYAIIFTRGDALQTIDAYQDNNFEEALKLKNLLQEFKSNSNGIRKKTILGVRESVFTSSVSSLARFMSGKETSILTLVQRVLANPLKMRLHYGHPDVFDRFWFLTRGGIGKASRDINSSHAVFAGFNCTIRGGNITHHEYVQVRKGRDFGFNQVSISEARAAVGSGEQVLSRDVYRLGHRLDFFRMLSFFYSTVGLFFSAMMVSMTVYAFLWGRLYMALGGVEGYVADTALANIGLGTILNQQFVVQLGLFTALPMLLEDILEFGVISAIGDFIRMQLQLSSVFFTFSLGTHAHYFGRTILHGGTKFVPPERGFVVQHKTFVDNYRHYARSHFLKAIELGLVLTVYAHYSPVAKGTFTYIALTISSWFVVFSWIMAPFVFNPSGFDWLKTVYDYEDFNKWIWFDWGIFVKPEQCWPLGRMVVYTTGSSEDGWAFGKVVGDHSKLAVFLLPVWDCISIGYRCQQEKHRRLLTFLGLHRVGCRSILDHSILVVLQVFTQMTFLDLLTSQLAFIPTGWGLLLNAQLLRPILENTMIWAAVVYVARMYEIMFGMIVLAPVAILSWMPGATLDQTDRLLRRGLLCEVAAVSEFHRYTLDILNRE</sequence>
<dbReference type="InterPro" id="IPR058851">
    <property type="entry name" value="CALS1_helical"/>
</dbReference>
<evidence type="ECO:0000256" key="8">
    <source>
        <dbReference type="ARBA" id="ARBA00022960"/>
    </source>
</evidence>
<evidence type="ECO:0000256" key="4">
    <source>
        <dbReference type="ARBA" id="ARBA00022475"/>
    </source>
</evidence>
<dbReference type="Pfam" id="PF14288">
    <property type="entry name" value="FKS1_dom1"/>
    <property type="match status" value="1"/>
</dbReference>
<keyword evidence="8" id="KW-0133">Cell shape</keyword>
<keyword evidence="17" id="KW-1185">Reference proteome</keyword>
<evidence type="ECO:0000259" key="15">
    <source>
        <dbReference type="SMART" id="SM01205"/>
    </source>
</evidence>
<dbReference type="PANTHER" id="PTHR12741">
    <property type="entry name" value="LYST-INTERACTING PROTEIN LIP5 DOPAMINE RESPONSIVE PROTEIN DRG-1"/>
    <property type="match status" value="1"/>
</dbReference>
<accession>A0AA38T4P4</accession>
<evidence type="ECO:0000256" key="3">
    <source>
        <dbReference type="ARBA" id="ARBA00012589"/>
    </source>
</evidence>
<dbReference type="PANTHER" id="PTHR12741:SF7">
    <property type="entry name" value="CALLOSE SYNTHASE 12"/>
    <property type="match status" value="1"/>
</dbReference>
<comment type="caution">
    <text evidence="16">The sequence shown here is derived from an EMBL/GenBank/DDBJ whole genome shotgun (WGS) entry which is preliminary data.</text>
</comment>
<dbReference type="InterPro" id="IPR003440">
    <property type="entry name" value="Glyco_trans_48_dom"/>
</dbReference>
<dbReference type="Pfam" id="PF02364">
    <property type="entry name" value="Glucan_synthase"/>
    <property type="match status" value="2"/>
</dbReference>
<feature type="transmembrane region" description="Helical" evidence="14">
    <location>
        <begin position="1595"/>
        <end position="1623"/>
    </location>
</feature>
<feature type="domain" description="1,3-beta-glucan synthase component FKS1-like" evidence="15">
    <location>
        <begin position="104"/>
        <end position="222"/>
    </location>
</feature>
<dbReference type="SMART" id="SM01205">
    <property type="entry name" value="FKS1_dom1"/>
    <property type="match status" value="1"/>
</dbReference>
<dbReference type="Pfam" id="PF25968">
    <property type="entry name" value="CALS1"/>
    <property type="match status" value="1"/>
</dbReference>
<evidence type="ECO:0000256" key="12">
    <source>
        <dbReference type="ARBA" id="ARBA00032165"/>
    </source>
</evidence>
<keyword evidence="4" id="KW-1003">Cell membrane</keyword>
<dbReference type="GO" id="GO:0003843">
    <property type="term" value="F:1,3-beta-D-glucan synthase activity"/>
    <property type="evidence" value="ECO:0007669"/>
    <property type="project" value="UniProtKB-EC"/>
</dbReference>
<feature type="transmembrane region" description="Helical" evidence="14">
    <location>
        <begin position="285"/>
        <end position="302"/>
    </location>
</feature>
<feature type="transmembrane region" description="Helical" evidence="14">
    <location>
        <begin position="256"/>
        <end position="273"/>
    </location>
</feature>
<keyword evidence="7 14" id="KW-0812">Transmembrane</keyword>
<dbReference type="GO" id="GO:0006075">
    <property type="term" value="P:(1-&gt;3)-beta-D-glucan biosynthetic process"/>
    <property type="evidence" value="ECO:0007669"/>
    <property type="project" value="InterPro"/>
</dbReference>
<evidence type="ECO:0000256" key="13">
    <source>
        <dbReference type="ARBA" id="ARBA00047777"/>
    </source>
</evidence>
<keyword evidence="10 14" id="KW-0472">Membrane</keyword>
<evidence type="ECO:0000256" key="6">
    <source>
        <dbReference type="ARBA" id="ARBA00022679"/>
    </source>
</evidence>
<keyword evidence="9 14" id="KW-1133">Transmembrane helix</keyword>
<dbReference type="EC" id="2.4.1.34" evidence="3"/>
<keyword evidence="5" id="KW-0328">Glycosyltransferase</keyword>
<name>A0AA38T4P4_9ASTR</name>
<evidence type="ECO:0000313" key="16">
    <source>
        <dbReference type="EMBL" id="KAJ9550308.1"/>
    </source>
</evidence>
<feature type="transmembrane region" description="Helical" evidence="14">
    <location>
        <begin position="1253"/>
        <end position="1275"/>
    </location>
</feature>
<dbReference type="GO" id="GO:0000148">
    <property type="term" value="C:1,3-beta-D-glucan synthase complex"/>
    <property type="evidence" value="ECO:0007669"/>
    <property type="project" value="InterPro"/>
</dbReference>
<evidence type="ECO:0000313" key="17">
    <source>
        <dbReference type="Proteomes" id="UP001172457"/>
    </source>
</evidence>